<proteinExistence type="predicted"/>
<reference evidence="2 3" key="1">
    <citation type="submission" date="2018-08" db="EMBL/GenBank/DDBJ databases">
        <title>Genomic Encyclopedia of Archaeal and Bacterial Type Strains, Phase II (KMG-II): from individual species to whole genera.</title>
        <authorList>
            <person name="Goeker M."/>
        </authorList>
    </citation>
    <scope>NUCLEOTIDE SEQUENCE [LARGE SCALE GENOMIC DNA]</scope>
    <source>
        <strain evidence="2 3">DSM 45791</strain>
    </source>
</reference>
<gene>
    <name evidence="2" type="ORF">BCF44_106440</name>
</gene>
<feature type="compositionally biased region" description="Polar residues" evidence="1">
    <location>
        <begin position="39"/>
        <end position="53"/>
    </location>
</feature>
<evidence type="ECO:0000313" key="3">
    <source>
        <dbReference type="Proteomes" id="UP000256269"/>
    </source>
</evidence>
<feature type="region of interest" description="Disordered" evidence="1">
    <location>
        <begin position="1"/>
        <end position="68"/>
    </location>
</feature>
<sequence length="81" mass="8022">MSRTGTRPHLASDGANAPSRSMTAADVAGRSAANAVNRPASTRTPEPGSTMSASPAGASPLPVWAAGSVSTAITRRADTMA</sequence>
<organism evidence="2 3">
    <name type="scientific">Kutzneria buriramensis</name>
    <dbReference type="NCBI Taxonomy" id="1045776"/>
    <lineage>
        <taxon>Bacteria</taxon>
        <taxon>Bacillati</taxon>
        <taxon>Actinomycetota</taxon>
        <taxon>Actinomycetes</taxon>
        <taxon>Pseudonocardiales</taxon>
        <taxon>Pseudonocardiaceae</taxon>
        <taxon>Kutzneria</taxon>
    </lineage>
</organism>
<name>A0A3E0HMP0_9PSEU</name>
<comment type="caution">
    <text evidence="2">The sequence shown here is derived from an EMBL/GenBank/DDBJ whole genome shotgun (WGS) entry which is preliminary data.</text>
</comment>
<evidence type="ECO:0000256" key="1">
    <source>
        <dbReference type="SAM" id="MobiDB-lite"/>
    </source>
</evidence>
<accession>A0A3E0HMP0</accession>
<protein>
    <submittedName>
        <fullName evidence="2">Uncharacterized protein</fullName>
    </submittedName>
</protein>
<dbReference type="EMBL" id="QUNO01000006">
    <property type="protein sequence ID" value="REH47275.1"/>
    <property type="molecule type" value="Genomic_DNA"/>
</dbReference>
<keyword evidence="3" id="KW-1185">Reference proteome</keyword>
<evidence type="ECO:0000313" key="2">
    <source>
        <dbReference type="EMBL" id="REH47275.1"/>
    </source>
</evidence>
<dbReference type="Proteomes" id="UP000256269">
    <property type="component" value="Unassembled WGS sequence"/>
</dbReference>
<dbReference type="AlphaFoldDB" id="A0A3E0HMP0"/>